<accession>A0A7W9A3S4</accession>
<dbReference type="RefSeq" id="WP_241153194.1">
    <property type="nucleotide sequence ID" value="NZ_JACIJB010000004.1"/>
</dbReference>
<evidence type="ECO:0000256" key="7">
    <source>
        <dbReference type="ARBA" id="ARBA00022927"/>
    </source>
</evidence>
<dbReference type="SUPFAM" id="SSF158544">
    <property type="entry name" value="GspK insert domain-like"/>
    <property type="match status" value="2"/>
</dbReference>
<evidence type="ECO:0000313" key="13">
    <source>
        <dbReference type="EMBL" id="MBB5660673.1"/>
    </source>
</evidence>
<evidence type="ECO:0000256" key="4">
    <source>
        <dbReference type="ARBA" id="ARBA00022475"/>
    </source>
</evidence>
<protein>
    <recommendedName>
        <fullName evidence="10">Type II secretion system protein K</fullName>
    </recommendedName>
</protein>
<dbReference type="SUPFAM" id="SSF54523">
    <property type="entry name" value="Pili subunits"/>
    <property type="match status" value="1"/>
</dbReference>
<organism evidence="13 14">
    <name type="scientific">Brevundimonas halotolerans</name>
    <dbReference type="NCBI Taxonomy" id="69670"/>
    <lineage>
        <taxon>Bacteria</taxon>
        <taxon>Pseudomonadati</taxon>
        <taxon>Pseudomonadota</taxon>
        <taxon>Alphaproteobacteria</taxon>
        <taxon>Caulobacterales</taxon>
        <taxon>Caulobacteraceae</taxon>
        <taxon>Brevundimonas</taxon>
    </lineage>
</organism>
<dbReference type="NCBIfam" id="NF037980">
    <property type="entry name" value="T2SS_GspK"/>
    <property type="match status" value="1"/>
</dbReference>
<evidence type="ECO:0000256" key="1">
    <source>
        <dbReference type="ARBA" id="ARBA00004533"/>
    </source>
</evidence>
<evidence type="ECO:0000259" key="11">
    <source>
        <dbReference type="Pfam" id="PF03934"/>
    </source>
</evidence>
<keyword evidence="5 10" id="KW-0997">Cell inner membrane</keyword>
<comment type="subcellular location">
    <subcellularLocation>
        <location evidence="1 10">Cell inner membrane</location>
    </subcellularLocation>
</comment>
<evidence type="ECO:0000256" key="9">
    <source>
        <dbReference type="ARBA" id="ARBA00023136"/>
    </source>
</evidence>
<feature type="domain" description="T2SS protein K first SAM-like" evidence="12">
    <location>
        <begin position="95"/>
        <end position="204"/>
    </location>
</feature>
<evidence type="ECO:0000259" key="12">
    <source>
        <dbReference type="Pfam" id="PF21687"/>
    </source>
</evidence>
<comment type="caution">
    <text evidence="13">The sequence shown here is derived from an EMBL/GenBank/DDBJ whole genome shotgun (WGS) entry which is preliminary data.</text>
</comment>
<dbReference type="InterPro" id="IPR005628">
    <property type="entry name" value="GspK"/>
</dbReference>
<dbReference type="AlphaFoldDB" id="A0A7W9A3S4"/>
<keyword evidence="9 10" id="KW-0472">Membrane</keyword>
<sequence length="318" mass="34403">MALLTVLLMVTVMAAIAVALLDDVRFSTRRASNLASVGQAQWYALGAEALARKRIERLIRQAGPVTPTEPDWNGRPFAFPIEAGQIQAVVRDGQACFNLNSVVSGIEGAYVARPRGAEQLVALGRALGVDEGRMRAVAEALTDWIDSDQTPLPRGAETAAYAGRETPLSTPGALLLEPGELRLIRGVDAEVYGRLRPFVCALPTPDLSPINPNTLSVDDAPLLVMLSEGRLNPARARAAIAARPRGGWRDIGTFWSQPAMAEATPASDVYDQLTLTTRYFAFRSDVDFAGARVTRTALFRTLPDGRVETVVHRWTADQ</sequence>
<evidence type="ECO:0000256" key="5">
    <source>
        <dbReference type="ARBA" id="ARBA00022519"/>
    </source>
</evidence>
<evidence type="ECO:0000256" key="10">
    <source>
        <dbReference type="PIRNR" id="PIRNR002786"/>
    </source>
</evidence>
<dbReference type="GO" id="GO:0005886">
    <property type="term" value="C:plasma membrane"/>
    <property type="evidence" value="ECO:0007669"/>
    <property type="project" value="UniProtKB-SubCell"/>
</dbReference>
<keyword evidence="3 10" id="KW-0813">Transport</keyword>
<dbReference type="EMBL" id="JACIJB010000004">
    <property type="protein sequence ID" value="MBB5660673.1"/>
    <property type="molecule type" value="Genomic_DNA"/>
</dbReference>
<dbReference type="InterPro" id="IPR049179">
    <property type="entry name" value="T2SSK_SAM-like_2nd"/>
</dbReference>
<dbReference type="PANTHER" id="PTHR38831:SF1">
    <property type="entry name" value="TYPE II SECRETION SYSTEM PROTEIN K-RELATED"/>
    <property type="match status" value="1"/>
</dbReference>
<keyword evidence="6" id="KW-0812">Transmembrane</keyword>
<dbReference type="Gene3D" id="3.30.1300.30">
    <property type="entry name" value="GSPII I/J protein-like"/>
    <property type="match status" value="1"/>
</dbReference>
<evidence type="ECO:0000256" key="6">
    <source>
        <dbReference type="ARBA" id="ARBA00022692"/>
    </source>
</evidence>
<evidence type="ECO:0000256" key="2">
    <source>
        <dbReference type="ARBA" id="ARBA00007246"/>
    </source>
</evidence>
<dbReference type="Gene3D" id="1.10.40.60">
    <property type="entry name" value="EpsJ-like"/>
    <property type="match status" value="2"/>
</dbReference>
<dbReference type="InterPro" id="IPR049031">
    <property type="entry name" value="T2SSK_SAM-like_1st"/>
</dbReference>
<gene>
    <name evidence="13" type="ORF">FHS65_001419</name>
</gene>
<keyword evidence="14" id="KW-1185">Reference proteome</keyword>
<dbReference type="Pfam" id="PF21687">
    <property type="entry name" value="T2SSK_1st"/>
    <property type="match status" value="1"/>
</dbReference>
<dbReference type="Proteomes" id="UP000548978">
    <property type="component" value="Unassembled WGS sequence"/>
</dbReference>
<evidence type="ECO:0000313" key="14">
    <source>
        <dbReference type="Proteomes" id="UP000548978"/>
    </source>
</evidence>
<dbReference type="InterPro" id="IPR045584">
    <property type="entry name" value="Pilin-like"/>
</dbReference>
<dbReference type="PIRSF" id="PIRSF002786">
    <property type="entry name" value="XcpX"/>
    <property type="match status" value="1"/>
</dbReference>
<reference evidence="13 14" key="1">
    <citation type="submission" date="2020-08" db="EMBL/GenBank/DDBJ databases">
        <title>Genomic Encyclopedia of Type Strains, Phase IV (KMG-IV): sequencing the most valuable type-strain genomes for metagenomic binning, comparative biology and taxonomic classification.</title>
        <authorList>
            <person name="Goeker M."/>
        </authorList>
    </citation>
    <scope>NUCLEOTIDE SEQUENCE [LARGE SCALE GENOMIC DNA]</scope>
    <source>
        <strain evidence="13 14">DSM 24448</strain>
    </source>
</reference>
<dbReference type="Pfam" id="PF03934">
    <property type="entry name" value="T2SSK"/>
    <property type="match status" value="1"/>
</dbReference>
<proteinExistence type="inferred from homology"/>
<dbReference type="GO" id="GO:0009306">
    <property type="term" value="P:protein secretion"/>
    <property type="evidence" value="ECO:0007669"/>
    <property type="project" value="InterPro"/>
</dbReference>
<evidence type="ECO:0000256" key="3">
    <source>
        <dbReference type="ARBA" id="ARBA00022448"/>
    </source>
</evidence>
<evidence type="ECO:0000256" key="8">
    <source>
        <dbReference type="ARBA" id="ARBA00022989"/>
    </source>
</evidence>
<keyword evidence="7" id="KW-0653">Protein transport</keyword>
<keyword evidence="8" id="KW-1133">Transmembrane helix</keyword>
<feature type="domain" description="T2SS protein K second SAM-like" evidence="11">
    <location>
        <begin position="210"/>
        <end position="268"/>
    </location>
</feature>
<keyword evidence="4 10" id="KW-1003">Cell membrane</keyword>
<name>A0A7W9A3S4_9CAUL</name>
<dbReference type="InterPro" id="IPR038072">
    <property type="entry name" value="GspK_central_sf"/>
</dbReference>
<dbReference type="PANTHER" id="PTHR38831">
    <property type="entry name" value="TYPE II SECRETION SYSTEM PROTEIN K"/>
    <property type="match status" value="1"/>
</dbReference>
<comment type="similarity">
    <text evidence="2 10">Belongs to the GSP K family.</text>
</comment>